<protein>
    <submittedName>
        <fullName evidence="4">Cell wall-active antibiotics response protein LiaF</fullName>
    </submittedName>
</protein>
<dbReference type="InterPro" id="IPR047793">
    <property type="entry name" value="LiaF_C"/>
</dbReference>
<dbReference type="Proteomes" id="UP001649381">
    <property type="component" value="Unassembled WGS sequence"/>
</dbReference>
<evidence type="ECO:0000313" key="5">
    <source>
        <dbReference type="Proteomes" id="UP001649381"/>
    </source>
</evidence>
<reference evidence="4 5" key="1">
    <citation type="submission" date="2022-01" db="EMBL/GenBank/DDBJ databases">
        <title>Alkalihalobacillus sp. EGI L200015, a novel bacterium isolated from a salt lake sediment.</title>
        <authorList>
            <person name="Gao L."/>
            <person name="Fang B.-Z."/>
            <person name="Li W.-J."/>
        </authorList>
    </citation>
    <scope>NUCLEOTIDE SEQUENCE [LARGE SCALE GENOMIC DNA]</scope>
    <source>
        <strain evidence="4 5">KCTC 12718</strain>
    </source>
</reference>
<keyword evidence="1" id="KW-0472">Membrane</keyword>
<feature type="transmembrane region" description="Helical" evidence="1">
    <location>
        <begin position="37"/>
        <end position="55"/>
    </location>
</feature>
<dbReference type="InterPro" id="IPR054331">
    <property type="entry name" value="LiaF_TM"/>
</dbReference>
<proteinExistence type="predicted"/>
<dbReference type="Pfam" id="PF09922">
    <property type="entry name" value="LiaF-like_C"/>
    <property type="match status" value="1"/>
</dbReference>
<feature type="transmembrane region" description="Helical" evidence="1">
    <location>
        <begin position="67"/>
        <end position="86"/>
    </location>
</feature>
<evidence type="ECO:0000256" key="1">
    <source>
        <dbReference type="SAM" id="Phobius"/>
    </source>
</evidence>
<evidence type="ECO:0000313" key="4">
    <source>
        <dbReference type="EMBL" id="MCF6138402.1"/>
    </source>
</evidence>
<dbReference type="Pfam" id="PF22570">
    <property type="entry name" value="LiaF-TM"/>
    <property type="match status" value="1"/>
</dbReference>
<keyword evidence="5" id="KW-1185">Reference proteome</keyword>
<feature type="domain" description="LiaF transmembrane" evidence="3">
    <location>
        <begin position="11"/>
        <end position="114"/>
    </location>
</feature>
<dbReference type="RefSeq" id="WP_236334833.1">
    <property type="nucleotide sequence ID" value="NZ_JAKIJS010000001.1"/>
</dbReference>
<dbReference type="NCBIfam" id="NF040535">
    <property type="entry name" value="LiaF_C_term"/>
    <property type="match status" value="1"/>
</dbReference>
<gene>
    <name evidence="4" type="primary">liaF</name>
    <name evidence="4" type="ORF">L2716_11745</name>
</gene>
<feature type="transmembrane region" description="Helical" evidence="1">
    <location>
        <begin position="92"/>
        <end position="112"/>
    </location>
</feature>
<dbReference type="InterPro" id="IPR024425">
    <property type="entry name" value="LiaF-like_C"/>
</dbReference>
<dbReference type="PIRSF" id="PIRSF031509">
    <property type="entry name" value="Cell_wall_LiaF/YvqF"/>
    <property type="match status" value="1"/>
</dbReference>
<keyword evidence="1" id="KW-1133">Transmembrane helix</keyword>
<name>A0ABS9H091_9BACL</name>
<organism evidence="4 5">
    <name type="scientific">Pseudalkalibacillus berkeleyi</name>
    <dbReference type="NCBI Taxonomy" id="1069813"/>
    <lineage>
        <taxon>Bacteria</taxon>
        <taxon>Bacillati</taxon>
        <taxon>Bacillota</taxon>
        <taxon>Bacilli</taxon>
        <taxon>Bacillales</taxon>
        <taxon>Fictibacillaceae</taxon>
        <taxon>Pseudalkalibacillus</taxon>
    </lineage>
</organism>
<keyword evidence="1" id="KW-0812">Transmembrane</keyword>
<comment type="caution">
    <text evidence="4">The sequence shown here is derived from an EMBL/GenBank/DDBJ whole genome shotgun (WGS) entry which is preliminary data.</text>
</comment>
<accession>A0ABS9H091</accession>
<evidence type="ECO:0000259" key="3">
    <source>
        <dbReference type="Pfam" id="PF22570"/>
    </source>
</evidence>
<dbReference type="InterPro" id="IPR016975">
    <property type="entry name" value="Cell_wall_LiaF"/>
</dbReference>
<evidence type="ECO:0000259" key="2">
    <source>
        <dbReference type="Pfam" id="PF09922"/>
    </source>
</evidence>
<dbReference type="EMBL" id="JAKIJS010000001">
    <property type="protein sequence ID" value="MCF6138402.1"/>
    <property type="molecule type" value="Genomic_DNA"/>
</dbReference>
<feature type="transmembrane region" description="Helical" evidence="1">
    <location>
        <begin position="9"/>
        <end position="31"/>
    </location>
</feature>
<feature type="domain" description="Cell wall-active antibiotics response LiaF-like C-terminal" evidence="2">
    <location>
        <begin position="131"/>
        <end position="240"/>
    </location>
</feature>
<sequence>MKLWSGGQFVVALFFIFGGAVLLLVNLGLISMEIDEAFNFLFPFVLFLLGIKWLFEAIFSKSRHGNWFFGLAFSVIGGLLIADRLGFITFTIGHILNLWPLFLVYIGVKILWGRGPKVTISRNKHNKSGLVSDVSMKEDNWQVQDLDEWNGVSDYDFDYTRAFIPDKETTIKLSGWVGDIKILIPEDVEFTVTTSSKIGDIKIGNYKKEGLVKNANYTSDRYDEATRKLNFQFDFKILDLKIDRV</sequence>